<dbReference type="GO" id="GO:0005975">
    <property type="term" value="P:carbohydrate metabolic process"/>
    <property type="evidence" value="ECO:0007669"/>
    <property type="project" value="InterPro"/>
</dbReference>
<accession>A0A9W6MQA1</accession>
<evidence type="ECO:0000256" key="4">
    <source>
        <dbReference type="ARBA" id="ARBA00022801"/>
    </source>
</evidence>
<proteinExistence type="inferred from homology"/>
<dbReference type="EMBL" id="BSFE01000013">
    <property type="protein sequence ID" value="GLK53756.1"/>
    <property type="molecule type" value="Genomic_DNA"/>
</dbReference>
<dbReference type="AlphaFoldDB" id="A0A9W6MQA1"/>
<dbReference type="GO" id="GO:0004563">
    <property type="term" value="F:beta-N-acetylhexosaminidase activity"/>
    <property type="evidence" value="ECO:0007669"/>
    <property type="project" value="UniProtKB-EC"/>
</dbReference>
<comment type="caution">
    <text evidence="7">The sequence shown here is derived from an EMBL/GenBank/DDBJ whole genome shotgun (WGS) entry which is preliminary data.</text>
</comment>
<dbReference type="InterPro" id="IPR017853">
    <property type="entry name" value="GH"/>
</dbReference>
<gene>
    <name evidence="7" type="ORF">GCM10017621_32640</name>
</gene>
<organism evidence="7 8">
    <name type="scientific">Maricaulis virginensis</name>
    <dbReference type="NCBI Taxonomy" id="144022"/>
    <lineage>
        <taxon>Bacteria</taxon>
        <taxon>Pseudomonadati</taxon>
        <taxon>Pseudomonadota</taxon>
        <taxon>Alphaproteobacteria</taxon>
        <taxon>Maricaulales</taxon>
        <taxon>Maricaulaceae</taxon>
        <taxon>Maricaulis</taxon>
    </lineage>
</organism>
<dbReference type="SUPFAM" id="SSF51445">
    <property type="entry name" value="(Trans)glycosidases"/>
    <property type="match status" value="1"/>
</dbReference>
<dbReference type="Gene3D" id="3.20.20.300">
    <property type="entry name" value="Glycoside hydrolase, family 3, N-terminal domain"/>
    <property type="match status" value="1"/>
</dbReference>
<dbReference type="PANTHER" id="PTHR30480">
    <property type="entry name" value="BETA-HEXOSAMINIDASE-RELATED"/>
    <property type="match status" value="1"/>
</dbReference>
<dbReference type="EC" id="3.2.1.52" evidence="3"/>
<reference evidence="7" key="2">
    <citation type="submission" date="2023-01" db="EMBL/GenBank/DDBJ databases">
        <authorList>
            <person name="Sun Q."/>
            <person name="Evtushenko L."/>
        </authorList>
    </citation>
    <scope>NUCLEOTIDE SEQUENCE</scope>
    <source>
        <strain evidence="7">VKM B-1513</strain>
    </source>
</reference>
<evidence type="ECO:0000256" key="1">
    <source>
        <dbReference type="ARBA" id="ARBA00001231"/>
    </source>
</evidence>
<name>A0A9W6MQA1_9PROT</name>
<dbReference type="GO" id="GO:0009254">
    <property type="term" value="P:peptidoglycan turnover"/>
    <property type="evidence" value="ECO:0007669"/>
    <property type="project" value="TreeGrafter"/>
</dbReference>
<protein>
    <recommendedName>
        <fullName evidence="3">beta-N-acetylhexosaminidase</fullName>
        <ecNumber evidence="3">3.2.1.52</ecNumber>
    </recommendedName>
</protein>
<dbReference type="InterPro" id="IPR050226">
    <property type="entry name" value="NagZ_Beta-hexosaminidase"/>
</dbReference>
<dbReference type="InterPro" id="IPR036962">
    <property type="entry name" value="Glyco_hydro_3_N_sf"/>
</dbReference>
<feature type="domain" description="Glycoside hydrolase family 3 N-terminal" evidence="6">
    <location>
        <begin position="19"/>
        <end position="341"/>
    </location>
</feature>
<reference evidence="7" key="1">
    <citation type="journal article" date="2014" name="Int. J. Syst. Evol. Microbiol.">
        <title>Complete genome sequence of Corynebacterium casei LMG S-19264T (=DSM 44701T), isolated from a smear-ripened cheese.</title>
        <authorList>
            <consortium name="US DOE Joint Genome Institute (JGI-PGF)"/>
            <person name="Walter F."/>
            <person name="Albersmeier A."/>
            <person name="Kalinowski J."/>
            <person name="Ruckert C."/>
        </authorList>
    </citation>
    <scope>NUCLEOTIDE SEQUENCE</scope>
    <source>
        <strain evidence="7">VKM B-1513</strain>
    </source>
</reference>
<keyword evidence="8" id="KW-1185">Reference proteome</keyword>
<dbReference type="InterPro" id="IPR019800">
    <property type="entry name" value="Glyco_hydro_3_AS"/>
</dbReference>
<dbReference type="PANTHER" id="PTHR30480:SF13">
    <property type="entry name" value="BETA-HEXOSAMINIDASE"/>
    <property type="match status" value="1"/>
</dbReference>
<dbReference type="Pfam" id="PF00933">
    <property type="entry name" value="Glyco_hydro_3"/>
    <property type="match status" value="1"/>
</dbReference>
<evidence type="ECO:0000313" key="8">
    <source>
        <dbReference type="Proteomes" id="UP001143486"/>
    </source>
</evidence>
<evidence type="ECO:0000256" key="2">
    <source>
        <dbReference type="ARBA" id="ARBA00005336"/>
    </source>
</evidence>
<dbReference type="Proteomes" id="UP001143486">
    <property type="component" value="Unassembled WGS sequence"/>
</dbReference>
<dbReference type="InterPro" id="IPR001764">
    <property type="entry name" value="Glyco_hydro_3_N"/>
</dbReference>
<evidence type="ECO:0000256" key="5">
    <source>
        <dbReference type="ARBA" id="ARBA00023295"/>
    </source>
</evidence>
<keyword evidence="5" id="KW-0326">Glycosidase</keyword>
<evidence type="ECO:0000256" key="3">
    <source>
        <dbReference type="ARBA" id="ARBA00012663"/>
    </source>
</evidence>
<comment type="catalytic activity">
    <reaction evidence="1">
        <text>Hydrolysis of terminal non-reducing N-acetyl-D-hexosamine residues in N-acetyl-beta-D-hexosaminides.</text>
        <dbReference type="EC" id="3.2.1.52"/>
    </reaction>
</comment>
<evidence type="ECO:0000313" key="7">
    <source>
        <dbReference type="EMBL" id="GLK53756.1"/>
    </source>
</evidence>
<sequence>MAAACPAALADIAAMPLAERIGRMLLLGFIGSSAETEGADVIADHLAHRRIGGVLFLRHNVRSREGAESSARRFGEIDPAAWMAIDQEGGLVQRLSRDLGYTHIPRAMQVAENRTPDEAGELYAMGAAEFRTAGFNMNLAPVADLHDPDNAVIGRHGRAYGTDGSTIAAYAGAFIEAYEAAGTVCAIKHFPGHGRSRGDSHDGFVDISQTWSEAELAPFEQLIAMGRAHIIMGGHLTLRALDPSGAPVTVSQPILEGVLRERMGYRGVIMTDDLDMAAIRQNYDQREAVIRSIEAGNDIIMLSNSAAPDPELPQRIVDWVIAAISEGRLTEARIDASVARLDVLRARVA</sequence>
<dbReference type="PROSITE" id="PS00775">
    <property type="entry name" value="GLYCOSYL_HYDROL_F3"/>
    <property type="match status" value="1"/>
</dbReference>
<evidence type="ECO:0000259" key="6">
    <source>
        <dbReference type="Pfam" id="PF00933"/>
    </source>
</evidence>
<comment type="similarity">
    <text evidence="2">Belongs to the glycosyl hydrolase 3 family.</text>
</comment>
<keyword evidence="4 7" id="KW-0378">Hydrolase</keyword>